<dbReference type="Pfam" id="PF03992">
    <property type="entry name" value="ABM"/>
    <property type="match status" value="1"/>
</dbReference>
<proteinExistence type="predicted"/>
<dbReference type="AlphaFoldDB" id="A0A5K7XBZ8"/>
<dbReference type="InterPro" id="IPR050744">
    <property type="entry name" value="AI-2_Isomerase_LsrG"/>
</dbReference>
<dbReference type="EMBL" id="AP021861">
    <property type="protein sequence ID" value="BBO31866.1"/>
    <property type="molecule type" value="Genomic_DNA"/>
</dbReference>
<evidence type="ECO:0000259" key="1">
    <source>
        <dbReference type="PROSITE" id="PS51725"/>
    </source>
</evidence>
<dbReference type="KEGG" id="lpav:PLANPX_1478"/>
<name>A0A5K7XBZ8_9BACT</name>
<dbReference type="Proteomes" id="UP000326837">
    <property type="component" value="Chromosome"/>
</dbReference>
<evidence type="ECO:0000313" key="3">
    <source>
        <dbReference type="Proteomes" id="UP000326837"/>
    </source>
</evidence>
<dbReference type="InterPro" id="IPR007138">
    <property type="entry name" value="ABM_dom"/>
</dbReference>
<keyword evidence="3" id="KW-1185">Reference proteome</keyword>
<feature type="domain" description="ABM" evidence="1">
    <location>
        <begin position="2"/>
        <end position="98"/>
    </location>
</feature>
<dbReference type="PANTHER" id="PTHR33336">
    <property type="entry name" value="QUINOL MONOOXYGENASE YGIN-RELATED"/>
    <property type="match status" value="1"/>
</dbReference>
<dbReference type="RefSeq" id="WP_152097934.1">
    <property type="nucleotide sequence ID" value="NZ_AP021861.1"/>
</dbReference>
<dbReference type="PANTHER" id="PTHR33336:SF3">
    <property type="entry name" value="ABM DOMAIN-CONTAINING PROTEIN"/>
    <property type="match status" value="1"/>
</dbReference>
<dbReference type="InterPro" id="IPR011008">
    <property type="entry name" value="Dimeric_a/b-barrel"/>
</dbReference>
<dbReference type="SUPFAM" id="SSF54909">
    <property type="entry name" value="Dimeric alpha+beta barrel"/>
    <property type="match status" value="1"/>
</dbReference>
<evidence type="ECO:0000313" key="2">
    <source>
        <dbReference type="EMBL" id="BBO31866.1"/>
    </source>
</evidence>
<dbReference type="Gene3D" id="3.30.70.100">
    <property type="match status" value="1"/>
</dbReference>
<reference evidence="3" key="1">
    <citation type="submission" date="2019-10" db="EMBL/GenBank/DDBJ databases">
        <title>Lacipirellula parvula gen. nov., sp. nov., representing a lineage of planctomycetes widespread in freshwater anoxic habitats, and description of the family Lacipirellulaceae.</title>
        <authorList>
            <person name="Dedysh S.N."/>
            <person name="Kulichevskaya I.S."/>
            <person name="Beletsky A.V."/>
            <person name="Rakitin A.L."/>
            <person name="Mardanov A.V."/>
            <person name="Ivanova A.A."/>
            <person name="Saltykova V.X."/>
            <person name="Rijpstra W.I.C."/>
            <person name="Sinninghe Damste J.S."/>
            <person name="Ravin N.V."/>
        </authorList>
    </citation>
    <scope>NUCLEOTIDE SEQUENCE [LARGE SCALE GENOMIC DNA]</scope>
    <source>
        <strain evidence="3">PX69</strain>
    </source>
</reference>
<protein>
    <recommendedName>
        <fullName evidence="1">ABM domain-containing protein</fullName>
    </recommendedName>
</protein>
<organism evidence="2 3">
    <name type="scientific">Lacipirellula parvula</name>
    <dbReference type="NCBI Taxonomy" id="2650471"/>
    <lineage>
        <taxon>Bacteria</taxon>
        <taxon>Pseudomonadati</taxon>
        <taxon>Planctomycetota</taxon>
        <taxon>Planctomycetia</taxon>
        <taxon>Pirellulales</taxon>
        <taxon>Lacipirellulaceae</taxon>
        <taxon>Lacipirellula</taxon>
    </lineage>
</organism>
<dbReference type="GO" id="GO:0005829">
    <property type="term" value="C:cytosol"/>
    <property type="evidence" value="ECO:0007669"/>
    <property type="project" value="TreeGrafter"/>
</dbReference>
<sequence length="101" mass="11285">MIHVLATIELADGVREKFLGEFHRIISIVRDEDGCIEYGPAIDLKTSVSTGEARDNVVTVIEKWSSVPALEAHLKAPHMASYRDRVKDMIRDVKIQVLAQA</sequence>
<gene>
    <name evidence="2" type="ORF">PLANPX_1478</name>
</gene>
<dbReference type="PROSITE" id="PS51725">
    <property type="entry name" value="ABM"/>
    <property type="match status" value="1"/>
</dbReference>
<accession>A0A5K7XBZ8</accession>
<dbReference type="GO" id="GO:0016491">
    <property type="term" value="F:oxidoreductase activity"/>
    <property type="evidence" value="ECO:0007669"/>
    <property type="project" value="TreeGrafter"/>
</dbReference>